<protein>
    <recommendedName>
        <fullName evidence="3">Pyrroline-5-carboxylate reductase catalytic N-terminal domain-containing protein</fullName>
    </recommendedName>
</protein>
<evidence type="ECO:0000313" key="2">
    <source>
        <dbReference type="Proteomes" id="UP000286351"/>
    </source>
</evidence>
<gene>
    <name evidence="1" type="ORF">BK664_16135</name>
</gene>
<comment type="caution">
    <text evidence="1">The sequence shown here is derived from an EMBL/GenBank/DDBJ whole genome shotgun (WGS) entry which is preliminary data.</text>
</comment>
<proteinExistence type="predicted"/>
<dbReference type="EMBL" id="MOBO01000013">
    <property type="protein sequence ID" value="RON37938.1"/>
    <property type="molecule type" value="Genomic_DNA"/>
</dbReference>
<organism evidence="1 2">
    <name type="scientific">Pseudomonas brassicacearum</name>
    <dbReference type="NCBI Taxonomy" id="930166"/>
    <lineage>
        <taxon>Bacteria</taxon>
        <taxon>Pseudomonadati</taxon>
        <taxon>Pseudomonadota</taxon>
        <taxon>Gammaproteobacteria</taxon>
        <taxon>Pseudomonadales</taxon>
        <taxon>Pseudomonadaceae</taxon>
        <taxon>Pseudomonas</taxon>
    </lineage>
</organism>
<reference evidence="1 2" key="1">
    <citation type="submission" date="2016-10" db="EMBL/GenBank/DDBJ databases">
        <title>Comparative genome analysis of multiple Pseudomonas spp. focuses on biocontrol and plant growth promoting traits.</title>
        <authorList>
            <person name="Tao X.-Y."/>
            <person name="Taylor C.G."/>
        </authorList>
    </citation>
    <scope>NUCLEOTIDE SEQUENCE [LARGE SCALE GENOMIC DNA]</scope>
    <source>
        <strain evidence="1 2">38D4</strain>
    </source>
</reference>
<accession>A0A423JJQ0</accession>
<evidence type="ECO:0008006" key="3">
    <source>
        <dbReference type="Google" id="ProtNLM"/>
    </source>
</evidence>
<name>A0A423JJQ0_9PSED</name>
<dbReference type="AlphaFoldDB" id="A0A423JJQ0"/>
<sequence>MARIAFIGLTDIGQILARKLKSSGHKVQVCPFDSQELDQPSIAAIAICDIRVLSLIEPKTTPNSTL</sequence>
<evidence type="ECO:0000313" key="1">
    <source>
        <dbReference type="EMBL" id="RON37938.1"/>
    </source>
</evidence>
<dbReference type="Proteomes" id="UP000286351">
    <property type="component" value="Unassembled WGS sequence"/>
</dbReference>